<name>V5BIK1_9GAMM</name>
<dbReference type="EMBL" id="AYLO01000149">
    <property type="protein sequence ID" value="ESS67569.1"/>
    <property type="molecule type" value="Genomic_DNA"/>
</dbReference>
<dbReference type="Proteomes" id="UP000017842">
    <property type="component" value="Unassembled WGS sequence"/>
</dbReference>
<protein>
    <submittedName>
        <fullName evidence="2">Uncharacterized protein</fullName>
    </submittedName>
</protein>
<accession>V5BIK1</accession>
<evidence type="ECO:0000256" key="1">
    <source>
        <dbReference type="SAM" id="SignalP"/>
    </source>
</evidence>
<evidence type="ECO:0000313" key="3">
    <source>
        <dbReference type="Proteomes" id="UP000017842"/>
    </source>
</evidence>
<sequence length="58" mass="6476">MKNPINKLALYVATILVSALPFTMEYADAIDKLKNQQSTVVNNETLTAEEQKKAKHKA</sequence>
<dbReference type="AlphaFoldDB" id="V5BIK1"/>
<comment type="caution">
    <text evidence="2">The sequence shown here is derived from an EMBL/GenBank/DDBJ whole genome shotgun (WGS) entry which is preliminary data.</text>
</comment>
<reference evidence="2 3" key="1">
    <citation type="journal article" date="2013" name="Genome Announc.">
        <title>Draft Genome Sequence of the Methanotrophic Gammaproteobacterium Methyloglobulus morosus DSM 22980 Strain KoM1.</title>
        <authorList>
            <person name="Poehlein A."/>
            <person name="Deutzmann J.S."/>
            <person name="Daniel R."/>
            <person name="Simeonova D.D."/>
        </authorList>
    </citation>
    <scope>NUCLEOTIDE SEQUENCE [LARGE SCALE GENOMIC DNA]</scope>
    <source>
        <strain evidence="2 3">KoM1</strain>
    </source>
</reference>
<dbReference type="RefSeq" id="WP_023496359.1">
    <property type="nucleotide sequence ID" value="NZ_AYLO01000149.1"/>
</dbReference>
<feature type="chain" id="PRO_5004733207" evidence="1">
    <location>
        <begin position="30"/>
        <end position="58"/>
    </location>
</feature>
<proteinExistence type="predicted"/>
<gene>
    <name evidence="2" type="ORF">MGMO_163c00040</name>
</gene>
<keyword evidence="3" id="KW-1185">Reference proteome</keyword>
<organism evidence="2 3">
    <name type="scientific">Methyloglobulus morosus KoM1</name>
    <dbReference type="NCBI Taxonomy" id="1116472"/>
    <lineage>
        <taxon>Bacteria</taxon>
        <taxon>Pseudomonadati</taxon>
        <taxon>Pseudomonadota</taxon>
        <taxon>Gammaproteobacteria</taxon>
        <taxon>Methylococcales</taxon>
        <taxon>Methylococcaceae</taxon>
        <taxon>Methyloglobulus</taxon>
    </lineage>
</organism>
<keyword evidence="1" id="KW-0732">Signal</keyword>
<evidence type="ECO:0000313" key="2">
    <source>
        <dbReference type="EMBL" id="ESS67569.1"/>
    </source>
</evidence>
<feature type="signal peptide" evidence="1">
    <location>
        <begin position="1"/>
        <end position="29"/>
    </location>
</feature>
<dbReference type="STRING" id="1116472.MGMO_163c00040"/>